<dbReference type="Proteomes" id="UP000265618">
    <property type="component" value="Unassembled WGS sequence"/>
</dbReference>
<dbReference type="EMBL" id="BDIP01000255">
    <property type="protein sequence ID" value="GIQ80855.1"/>
    <property type="molecule type" value="Genomic_DNA"/>
</dbReference>
<feature type="signal peptide" evidence="2">
    <location>
        <begin position="1"/>
        <end position="20"/>
    </location>
</feature>
<organism evidence="3 5">
    <name type="scientific">Kipferlia bialata</name>
    <dbReference type="NCBI Taxonomy" id="797122"/>
    <lineage>
        <taxon>Eukaryota</taxon>
        <taxon>Metamonada</taxon>
        <taxon>Carpediemonas-like organisms</taxon>
        <taxon>Kipferlia</taxon>
    </lineage>
</organism>
<evidence type="ECO:0000256" key="1">
    <source>
        <dbReference type="SAM" id="Phobius"/>
    </source>
</evidence>
<evidence type="ECO:0000313" key="4">
    <source>
        <dbReference type="EMBL" id="GIQ80855.1"/>
    </source>
</evidence>
<evidence type="ECO:0000313" key="5">
    <source>
        <dbReference type="Proteomes" id="UP000265618"/>
    </source>
</evidence>
<evidence type="ECO:0008006" key="6">
    <source>
        <dbReference type="Google" id="ProtNLM"/>
    </source>
</evidence>
<dbReference type="AlphaFoldDB" id="A0A9K3CQD8"/>
<keyword evidence="1" id="KW-1133">Transmembrane helix</keyword>
<gene>
    <name evidence="3" type="ORF">KIPB_001719</name>
    <name evidence="4" type="ORF">KIPB_001722</name>
</gene>
<keyword evidence="1" id="KW-0812">Transmembrane</keyword>
<feature type="chain" id="PRO_5039844280" description="Ig-like domain-containing protein" evidence="2">
    <location>
        <begin position="21"/>
        <end position="305"/>
    </location>
</feature>
<keyword evidence="1" id="KW-0472">Membrane</keyword>
<evidence type="ECO:0000313" key="3">
    <source>
        <dbReference type="EMBL" id="GIQ80852.1"/>
    </source>
</evidence>
<feature type="transmembrane region" description="Helical" evidence="1">
    <location>
        <begin position="261"/>
        <end position="283"/>
    </location>
</feature>
<keyword evidence="2" id="KW-0732">Signal</keyword>
<name>A0A9K3CQD8_9EUKA</name>
<keyword evidence="5" id="KW-1185">Reference proteome</keyword>
<comment type="caution">
    <text evidence="3">The sequence shown here is derived from an EMBL/GenBank/DDBJ whole genome shotgun (WGS) entry which is preliminary data.</text>
</comment>
<reference evidence="3 5" key="2">
    <citation type="journal article" date="2018" name="PLoS ONE">
        <title>The draft genome of Kipferlia bialata reveals reductive genome evolution in fornicate parasites.</title>
        <authorList>
            <person name="Tanifuji G."/>
            <person name="Takabayashi S."/>
            <person name="Kume K."/>
            <person name="Takagi M."/>
            <person name="Nakayama T."/>
            <person name="Kamikawa R."/>
            <person name="Inagaki Y."/>
            <person name="Hashimoto T."/>
        </authorList>
    </citation>
    <scope>NUCLEOTIDE SEQUENCE [LARGE SCALE GENOMIC DNA]</scope>
    <source>
        <strain evidence="3">NY0173</strain>
    </source>
</reference>
<sequence>MQEVSLLLILAIAWLSTVSAERSQWHITHPDTSGSFTSVEYKPDMLDVYKIQVPGMTSVQIDIEGSIDEHSVQEQIIVYENSVCTDTSTSYGSHIRTYDGDFSDAFNVDYDLTDNNCVIITFKAATTAGTGPDTSGFNVRYTADTALDIQTHTLTDANGSFSLERYVPNQFDTWTVCPEGSPTQIRTVCSGDVDPSDELRVYQFHSDTSDGYGDIQGVEETASDGIDFTQYTFATGSTLNRDSGDFTCTFTTVDTTDGTPWWVWVLVAFAVVLALGAVGYYIYPKWEKGQKTSQPLMEGEAYQTV</sequence>
<protein>
    <recommendedName>
        <fullName evidence="6">Ig-like domain-containing protein</fullName>
    </recommendedName>
</protein>
<dbReference type="EMBL" id="BDIP01000255">
    <property type="protein sequence ID" value="GIQ80852.1"/>
    <property type="molecule type" value="Genomic_DNA"/>
</dbReference>
<accession>A0A9K3CQD8</accession>
<reference evidence="3" key="1">
    <citation type="submission" date="2016-10" db="EMBL/GenBank/DDBJ databases">
        <authorList>
            <person name="Tanifuji G."/>
            <person name="Kume K."/>
            <person name="Nakayama T."/>
            <person name="Takabayashi S."/>
            <person name="Hashimoto T."/>
        </authorList>
    </citation>
    <scope>NUCLEOTIDE SEQUENCE</scope>
    <source>
        <strain evidence="3">NY0173</strain>
    </source>
</reference>
<evidence type="ECO:0000256" key="2">
    <source>
        <dbReference type="SAM" id="SignalP"/>
    </source>
</evidence>
<proteinExistence type="predicted"/>